<dbReference type="Gene3D" id="3.40.50.1260">
    <property type="entry name" value="Phosphoglycerate kinase, N-terminal domain"/>
    <property type="match status" value="4"/>
</dbReference>
<evidence type="ECO:0000256" key="4">
    <source>
        <dbReference type="ARBA" id="ARBA00022741"/>
    </source>
</evidence>
<evidence type="ECO:0000256" key="1">
    <source>
        <dbReference type="ARBA" id="ARBA00000642"/>
    </source>
</evidence>
<dbReference type="GO" id="GO:0043531">
    <property type="term" value="F:ADP binding"/>
    <property type="evidence" value="ECO:0007669"/>
    <property type="project" value="TreeGrafter"/>
</dbReference>
<organism evidence="8 9">
    <name type="scientific">candidate division WWE3 bacterium</name>
    <dbReference type="NCBI Taxonomy" id="2053526"/>
    <lineage>
        <taxon>Bacteria</taxon>
        <taxon>Katanobacteria</taxon>
    </lineage>
</organism>
<dbReference type="GO" id="GO:0005524">
    <property type="term" value="F:ATP binding"/>
    <property type="evidence" value="ECO:0007669"/>
    <property type="project" value="UniProtKB-KW"/>
</dbReference>
<dbReference type="SUPFAM" id="SSF53748">
    <property type="entry name" value="Phosphoglycerate kinase"/>
    <property type="match status" value="1"/>
</dbReference>
<dbReference type="EMBL" id="JAGQNY010000001">
    <property type="protein sequence ID" value="MCA9301749.1"/>
    <property type="molecule type" value="Genomic_DNA"/>
</dbReference>
<dbReference type="GO" id="GO:0006096">
    <property type="term" value="P:glycolytic process"/>
    <property type="evidence" value="ECO:0007669"/>
    <property type="project" value="InterPro"/>
</dbReference>
<dbReference type="Pfam" id="PF00162">
    <property type="entry name" value="PGK"/>
    <property type="match status" value="2"/>
</dbReference>
<evidence type="ECO:0000313" key="9">
    <source>
        <dbReference type="Proteomes" id="UP000714817"/>
    </source>
</evidence>
<keyword evidence="4" id="KW-0547">Nucleotide-binding</keyword>
<dbReference type="InterPro" id="IPR001576">
    <property type="entry name" value="Phosphoglycerate_kinase"/>
</dbReference>
<sequence>MKKITEATIAQGTRVFVSTDIDVPIDNGHIRNTFRLDRGLETLKYIVDKGAIPVIGGHIKNPQGKYDPQLSTAPLKKYYNEKLGEGSYELLENLRFDIREDQNEDTYAQELANKTEVFVNENFATSHRTNASLVAITKYLPSFAGLNLSREIEALDKILIDYKKPFTAVIGGAKVESKAPVIDSLCNIADNILLGGKIGLNYSTDNARVSSPADYADGNQDIGPKTILNYTGYILSAQTLLWAGPMGAYEKDEFCIGTNLIADAIVEATKGGAYSIIGGGDTITAYSKNHALGEVSFVSTGGGAMLTYLAHKNMPGIEALG</sequence>
<evidence type="ECO:0000256" key="3">
    <source>
        <dbReference type="ARBA" id="ARBA00022679"/>
    </source>
</evidence>
<dbReference type="GO" id="GO:0005829">
    <property type="term" value="C:cytosol"/>
    <property type="evidence" value="ECO:0007669"/>
    <property type="project" value="TreeGrafter"/>
</dbReference>
<dbReference type="InterPro" id="IPR036043">
    <property type="entry name" value="Phosphoglycerate_kinase_sf"/>
</dbReference>
<evidence type="ECO:0000313" key="8">
    <source>
        <dbReference type="EMBL" id="MCA9301749.1"/>
    </source>
</evidence>
<name>A0A955E0J7_UNCKA</name>
<keyword evidence="5 7" id="KW-0418">Kinase</keyword>
<keyword evidence="3 7" id="KW-0808">Transferase</keyword>
<evidence type="ECO:0000256" key="2">
    <source>
        <dbReference type="ARBA" id="ARBA00013061"/>
    </source>
</evidence>
<evidence type="ECO:0000256" key="6">
    <source>
        <dbReference type="ARBA" id="ARBA00022840"/>
    </source>
</evidence>
<dbReference type="PANTHER" id="PTHR11406">
    <property type="entry name" value="PHOSPHOGLYCERATE KINASE"/>
    <property type="match status" value="1"/>
</dbReference>
<gene>
    <name evidence="8" type="primary">pgk</name>
    <name evidence="8" type="ORF">KDA10_00050</name>
</gene>
<protein>
    <recommendedName>
        <fullName evidence="2 7">Phosphoglycerate kinase</fullName>
        <ecNumber evidence="2 7">2.7.2.3</ecNumber>
    </recommendedName>
</protein>
<dbReference type="GO" id="GO:0004618">
    <property type="term" value="F:phosphoglycerate kinase activity"/>
    <property type="evidence" value="ECO:0007669"/>
    <property type="project" value="UniProtKB-EC"/>
</dbReference>
<dbReference type="EC" id="2.7.2.3" evidence="2 7"/>
<dbReference type="PANTHER" id="PTHR11406:SF23">
    <property type="entry name" value="PHOSPHOGLYCERATE KINASE 1, CHLOROPLASTIC-RELATED"/>
    <property type="match status" value="1"/>
</dbReference>
<dbReference type="AlphaFoldDB" id="A0A955E0J7"/>
<reference evidence="8" key="2">
    <citation type="journal article" date="2021" name="Microbiome">
        <title>Successional dynamics and alternative stable states in a saline activated sludge microbial community over 9 years.</title>
        <authorList>
            <person name="Wang Y."/>
            <person name="Ye J."/>
            <person name="Ju F."/>
            <person name="Liu L."/>
            <person name="Boyd J.A."/>
            <person name="Deng Y."/>
            <person name="Parks D.H."/>
            <person name="Jiang X."/>
            <person name="Yin X."/>
            <person name="Woodcroft B.J."/>
            <person name="Tyson G.W."/>
            <person name="Hugenholtz P."/>
            <person name="Polz M.F."/>
            <person name="Zhang T."/>
        </authorList>
    </citation>
    <scope>NUCLEOTIDE SEQUENCE</scope>
    <source>
        <strain evidence="8">HKST-UBA80</strain>
    </source>
</reference>
<reference evidence="8" key="1">
    <citation type="submission" date="2020-04" db="EMBL/GenBank/DDBJ databases">
        <authorList>
            <person name="Zhang T."/>
        </authorList>
    </citation>
    <scope>NUCLEOTIDE SEQUENCE</scope>
    <source>
        <strain evidence="8">HKST-UBA80</strain>
    </source>
</reference>
<dbReference type="InterPro" id="IPR015824">
    <property type="entry name" value="Phosphoglycerate_kinase_N"/>
</dbReference>
<evidence type="ECO:0000256" key="5">
    <source>
        <dbReference type="ARBA" id="ARBA00022777"/>
    </source>
</evidence>
<evidence type="ECO:0000256" key="7">
    <source>
        <dbReference type="RuleBase" id="RU000532"/>
    </source>
</evidence>
<comment type="similarity">
    <text evidence="7">Belongs to the phosphoglycerate kinase family.</text>
</comment>
<accession>A0A955E0J7</accession>
<keyword evidence="6" id="KW-0067">ATP-binding</keyword>
<proteinExistence type="inferred from homology"/>
<dbReference type="Proteomes" id="UP000714817">
    <property type="component" value="Unassembled WGS sequence"/>
</dbReference>
<comment type="caution">
    <text evidence="8">The sequence shown here is derived from an EMBL/GenBank/DDBJ whole genome shotgun (WGS) entry which is preliminary data.</text>
</comment>
<dbReference type="PRINTS" id="PR00477">
    <property type="entry name" value="PHGLYCKINASE"/>
</dbReference>
<dbReference type="GO" id="GO:0006094">
    <property type="term" value="P:gluconeogenesis"/>
    <property type="evidence" value="ECO:0007669"/>
    <property type="project" value="TreeGrafter"/>
</dbReference>
<comment type="catalytic activity">
    <reaction evidence="1 7">
        <text>(2R)-3-phosphoglycerate + ATP = (2R)-3-phospho-glyceroyl phosphate + ADP</text>
        <dbReference type="Rhea" id="RHEA:14801"/>
        <dbReference type="ChEBI" id="CHEBI:30616"/>
        <dbReference type="ChEBI" id="CHEBI:57604"/>
        <dbReference type="ChEBI" id="CHEBI:58272"/>
        <dbReference type="ChEBI" id="CHEBI:456216"/>
        <dbReference type="EC" id="2.7.2.3"/>
    </reaction>
</comment>